<reference evidence="1" key="1">
    <citation type="submission" date="2013-12" db="EMBL/GenBank/DDBJ databases">
        <authorList>
            <person name="Aslett M."/>
        </authorList>
    </citation>
    <scope>NUCLEOTIDE SEQUENCE [LARGE SCALE GENOMIC DNA]</scope>
    <source>
        <strain evidence="1">Lindley</strain>
    </source>
</reference>
<accession>A0A183BUV0</accession>
<sequence>MSGFSFVYPNPFCPLIIASVSPSPPHSTISNAVEISLAVTPRLRVAESVAFARFVSASYSEQRSPSRPPRFMTANVRVIGMRLKRSMVSSRGVVVFLFGHFGTFEPPP</sequence>
<keyword evidence="1" id="KW-1185">Reference proteome</keyword>
<evidence type="ECO:0000313" key="2">
    <source>
        <dbReference type="WBParaSite" id="GPLIN_000438600"/>
    </source>
</evidence>
<proteinExistence type="predicted"/>
<evidence type="ECO:0000313" key="1">
    <source>
        <dbReference type="Proteomes" id="UP000050741"/>
    </source>
</evidence>
<dbReference type="AlphaFoldDB" id="A0A183BUV0"/>
<dbReference type="Proteomes" id="UP000050741">
    <property type="component" value="Unassembled WGS sequence"/>
</dbReference>
<protein>
    <submittedName>
        <fullName evidence="2">Secreted protein</fullName>
    </submittedName>
</protein>
<organism evidence="1 2">
    <name type="scientific">Globodera pallida</name>
    <name type="common">Potato cyst nematode worm</name>
    <name type="synonym">Heterodera pallida</name>
    <dbReference type="NCBI Taxonomy" id="36090"/>
    <lineage>
        <taxon>Eukaryota</taxon>
        <taxon>Metazoa</taxon>
        <taxon>Ecdysozoa</taxon>
        <taxon>Nematoda</taxon>
        <taxon>Chromadorea</taxon>
        <taxon>Rhabditida</taxon>
        <taxon>Tylenchina</taxon>
        <taxon>Tylenchomorpha</taxon>
        <taxon>Tylenchoidea</taxon>
        <taxon>Heteroderidae</taxon>
        <taxon>Heteroderinae</taxon>
        <taxon>Globodera</taxon>
    </lineage>
</organism>
<reference evidence="1" key="2">
    <citation type="submission" date="2014-05" db="EMBL/GenBank/DDBJ databases">
        <title>The genome and life-stage specific transcriptomes of Globodera pallida elucidate key aspects of plant parasitism by a cyst nematode.</title>
        <authorList>
            <person name="Cotton J.A."/>
            <person name="Lilley C.J."/>
            <person name="Jones L.M."/>
            <person name="Kikuchi T."/>
            <person name="Reid A.J."/>
            <person name="Thorpe P."/>
            <person name="Tsai I.J."/>
            <person name="Beasley H."/>
            <person name="Blok V."/>
            <person name="Cock P.J.A."/>
            <person name="Van den Akker S.E."/>
            <person name="Holroyd N."/>
            <person name="Hunt M."/>
            <person name="Mantelin S."/>
            <person name="Naghra H."/>
            <person name="Pain A."/>
            <person name="Palomares-Rius J.E."/>
            <person name="Zarowiecki M."/>
            <person name="Berriman M."/>
            <person name="Jones J.T."/>
            <person name="Urwin P.E."/>
        </authorList>
    </citation>
    <scope>NUCLEOTIDE SEQUENCE [LARGE SCALE GENOMIC DNA]</scope>
    <source>
        <strain evidence="1">Lindley</strain>
    </source>
</reference>
<name>A0A183BUV0_GLOPA</name>
<dbReference type="WBParaSite" id="GPLIN_000438600">
    <property type="protein sequence ID" value="GPLIN_000438600"/>
    <property type="gene ID" value="GPLIN_000438600"/>
</dbReference>
<reference evidence="2" key="3">
    <citation type="submission" date="2016-06" db="UniProtKB">
        <authorList>
            <consortium name="WormBaseParasite"/>
        </authorList>
    </citation>
    <scope>IDENTIFICATION</scope>
</reference>